<dbReference type="PANTHER" id="PTHR35083:SF1">
    <property type="entry name" value="RGD1565685 PROTEIN"/>
    <property type="match status" value="1"/>
</dbReference>
<name>A0A9D4R019_DREPO</name>
<proteinExistence type="predicted"/>
<keyword evidence="2" id="KW-1185">Reference proteome</keyword>
<dbReference type="EMBL" id="JAIWYP010000003">
    <property type="protein sequence ID" value="KAH3849107.1"/>
    <property type="molecule type" value="Genomic_DNA"/>
</dbReference>
<dbReference type="PANTHER" id="PTHR35083">
    <property type="entry name" value="RGD1565685 PROTEIN"/>
    <property type="match status" value="1"/>
</dbReference>
<dbReference type="AlphaFoldDB" id="A0A9D4R019"/>
<dbReference type="Pfam" id="PF15112">
    <property type="entry name" value="DUF4559"/>
    <property type="match status" value="1"/>
</dbReference>
<organism evidence="1 2">
    <name type="scientific">Dreissena polymorpha</name>
    <name type="common">Zebra mussel</name>
    <name type="synonym">Mytilus polymorpha</name>
    <dbReference type="NCBI Taxonomy" id="45954"/>
    <lineage>
        <taxon>Eukaryota</taxon>
        <taxon>Metazoa</taxon>
        <taxon>Spiralia</taxon>
        <taxon>Lophotrochozoa</taxon>
        <taxon>Mollusca</taxon>
        <taxon>Bivalvia</taxon>
        <taxon>Autobranchia</taxon>
        <taxon>Heteroconchia</taxon>
        <taxon>Euheterodonta</taxon>
        <taxon>Imparidentia</taxon>
        <taxon>Neoheterodontei</taxon>
        <taxon>Myida</taxon>
        <taxon>Dreissenoidea</taxon>
        <taxon>Dreissenidae</taxon>
        <taxon>Dreissena</taxon>
    </lineage>
</organism>
<dbReference type="InterPro" id="IPR027897">
    <property type="entry name" value="DUF4559"/>
</dbReference>
<evidence type="ECO:0000313" key="1">
    <source>
        <dbReference type="EMBL" id="KAH3849107.1"/>
    </source>
</evidence>
<reference evidence="1" key="1">
    <citation type="journal article" date="2019" name="bioRxiv">
        <title>The Genome of the Zebra Mussel, Dreissena polymorpha: A Resource for Invasive Species Research.</title>
        <authorList>
            <person name="McCartney M.A."/>
            <person name="Auch B."/>
            <person name="Kono T."/>
            <person name="Mallez S."/>
            <person name="Zhang Y."/>
            <person name="Obille A."/>
            <person name="Becker A."/>
            <person name="Abrahante J.E."/>
            <person name="Garbe J."/>
            <person name="Badalamenti J.P."/>
            <person name="Herman A."/>
            <person name="Mangelson H."/>
            <person name="Liachko I."/>
            <person name="Sullivan S."/>
            <person name="Sone E.D."/>
            <person name="Koren S."/>
            <person name="Silverstein K.A.T."/>
            <person name="Beckman K.B."/>
            <person name="Gohl D.M."/>
        </authorList>
    </citation>
    <scope>NUCLEOTIDE SEQUENCE</scope>
    <source>
        <strain evidence="1">Duluth1</strain>
        <tissue evidence="1">Whole animal</tissue>
    </source>
</reference>
<comment type="caution">
    <text evidence="1">The sequence shown here is derived from an EMBL/GenBank/DDBJ whole genome shotgun (WGS) entry which is preliminary data.</text>
</comment>
<protein>
    <submittedName>
        <fullName evidence="1">Uncharacterized protein</fullName>
    </submittedName>
</protein>
<gene>
    <name evidence="1" type="ORF">DPMN_091500</name>
</gene>
<accession>A0A9D4R019</accession>
<dbReference type="Proteomes" id="UP000828390">
    <property type="component" value="Unassembled WGS sequence"/>
</dbReference>
<sequence>MVKLADVWSDPEITNWLKLWLAIDETTTVLRQFVDDEMKSFHTDILQFIKSKLHLPTNAKCTNCLTLNLIKCFTNGICKRDRSGCKTHKTIRHRTCPQNICDKFRDEIIKEHRYSNCSWKNTSAEVWADNRWEVAKCYMPPDGYSGVGTSEDTDFNGIISVIINCKRFDSKLSFSIAPGAANPQRVLTKAREIGKKLRHITKLKITVTDLQDYFQTLTTLLSDPGVLAHDPNARTAVKNLTEIHNDTFNMTMEDLTKMLKHAHQETPLKRQLEEC</sequence>
<evidence type="ECO:0000313" key="2">
    <source>
        <dbReference type="Proteomes" id="UP000828390"/>
    </source>
</evidence>
<reference evidence="1" key="2">
    <citation type="submission" date="2020-11" db="EMBL/GenBank/DDBJ databases">
        <authorList>
            <person name="McCartney M.A."/>
            <person name="Auch B."/>
            <person name="Kono T."/>
            <person name="Mallez S."/>
            <person name="Becker A."/>
            <person name="Gohl D.M."/>
            <person name="Silverstein K.A.T."/>
            <person name="Koren S."/>
            <person name="Bechman K.B."/>
            <person name="Herman A."/>
            <person name="Abrahante J.E."/>
            <person name="Garbe J."/>
        </authorList>
    </citation>
    <scope>NUCLEOTIDE SEQUENCE</scope>
    <source>
        <strain evidence="1">Duluth1</strain>
        <tissue evidence="1">Whole animal</tissue>
    </source>
</reference>